<dbReference type="EMBL" id="RRCF01000002">
    <property type="protein sequence ID" value="RRJ21483.1"/>
    <property type="molecule type" value="Genomic_DNA"/>
</dbReference>
<dbReference type="InterPro" id="IPR012910">
    <property type="entry name" value="Plug_dom"/>
</dbReference>
<feature type="domain" description="TonB-dependent receptor-like beta-barrel" evidence="18">
    <location>
        <begin position="242"/>
        <end position="680"/>
    </location>
</feature>
<name>A0A3P3QMI5_9GAMM</name>
<evidence type="ECO:0000256" key="14">
    <source>
        <dbReference type="PROSITE-ProRule" id="PRU01360"/>
    </source>
</evidence>
<evidence type="ECO:0000256" key="11">
    <source>
        <dbReference type="ARBA" id="ARBA00023136"/>
    </source>
</evidence>
<dbReference type="SUPFAM" id="SSF56935">
    <property type="entry name" value="Porins"/>
    <property type="match status" value="1"/>
</dbReference>
<keyword evidence="8" id="KW-0408">Iron</keyword>
<evidence type="ECO:0000313" key="21">
    <source>
        <dbReference type="Proteomes" id="UP000276260"/>
    </source>
</evidence>
<dbReference type="PANTHER" id="PTHR32552">
    <property type="entry name" value="FERRICHROME IRON RECEPTOR-RELATED"/>
    <property type="match status" value="1"/>
</dbReference>
<dbReference type="PROSITE" id="PS01156">
    <property type="entry name" value="TONB_DEPENDENT_REC_2"/>
    <property type="match status" value="1"/>
</dbReference>
<dbReference type="AlphaFoldDB" id="A0A3P3QMI5"/>
<dbReference type="InterPro" id="IPR000531">
    <property type="entry name" value="Beta-barrel_TonB"/>
</dbReference>
<dbReference type="OrthoDB" id="8663017at2"/>
<evidence type="ECO:0000256" key="17">
    <source>
        <dbReference type="SAM" id="SignalP"/>
    </source>
</evidence>
<dbReference type="Pfam" id="PF00593">
    <property type="entry name" value="TonB_dep_Rec_b-barrel"/>
    <property type="match status" value="1"/>
</dbReference>
<evidence type="ECO:0000256" key="1">
    <source>
        <dbReference type="ARBA" id="ARBA00004571"/>
    </source>
</evidence>
<dbReference type="Gene3D" id="2.170.130.10">
    <property type="entry name" value="TonB-dependent receptor, plug domain"/>
    <property type="match status" value="1"/>
</dbReference>
<dbReference type="InterPro" id="IPR037066">
    <property type="entry name" value="Plug_dom_sf"/>
</dbReference>
<protein>
    <submittedName>
        <fullName evidence="20">TonB-dependent siderophore receptor</fullName>
    </submittedName>
</protein>
<feature type="short sequence motif" description="TonB C-terminal box" evidence="15">
    <location>
        <begin position="694"/>
        <end position="711"/>
    </location>
</feature>
<evidence type="ECO:0000256" key="4">
    <source>
        <dbReference type="ARBA" id="ARBA00022452"/>
    </source>
</evidence>
<keyword evidence="4 14" id="KW-1134">Transmembrane beta strand</keyword>
<reference evidence="20 21" key="1">
    <citation type="submission" date="2018-11" db="EMBL/GenBank/DDBJ databases">
        <title>Draft genome analysis of Rheinheimera mesophila isolated from an industrial waste site.</title>
        <authorList>
            <person name="Yu Q."/>
            <person name="Qi Y."/>
            <person name="Zhang H."/>
            <person name="Lu Y."/>
            <person name="Pu J."/>
        </authorList>
    </citation>
    <scope>NUCLEOTIDE SEQUENCE [LARGE SCALE GENOMIC DNA]</scope>
    <source>
        <strain evidence="20 21">IITR13</strain>
    </source>
</reference>
<evidence type="ECO:0000256" key="16">
    <source>
        <dbReference type="RuleBase" id="RU003357"/>
    </source>
</evidence>
<evidence type="ECO:0000259" key="18">
    <source>
        <dbReference type="Pfam" id="PF00593"/>
    </source>
</evidence>
<keyword evidence="9" id="KW-0406">Ion transport</keyword>
<evidence type="ECO:0000259" key="19">
    <source>
        <dbReference type="Pfam" id="PF07715"/>
    </source>
</evidence>
<feature type="domain" description="TonB-dependent receptor plug" evidence="19">
    <location>
        <begin position="61"/>
        <end position="161"/>
    </location>
</feature>
<dbReference type="Pfam" id="PF07715">
    <property type="entry name" value="Plug"/>
    <property type="match status" value="1"/>
</dbReference>
<organism evidence="20 21">
    <name type="scientific">Rheinheimera mesophila</name>
    <dbReference type="NCBI Taxonomy" id="1547515"/>
    <lineage>
        <taxon>Bacteria</taxon>
        <taxon>Pseudomonadati</taxon>
        <taxon>Pseudomonadota</taxon>
        <taxon>Gammaproteobacteria</taxon>
        <taxon>Chromatiales</taxon>
        <taxon>Chromatiaceae</taxon>
        <taxon>Rheinheimera</taxon>
    </lineage>
</organism>
<evidence type="ECO:0000256" key="8">
    <source>
        <dbReference type="ARBA" id="ARBA00023004"/>
    </source>
</evidence>
<evidence type="ECO:0000256" key="5">
    <source>
        <dbReference type="ARBA" id="ARBA00022496"/>
    </source>
</evidence>
<dbReference type="InterPro" id="IPR036942">
    <property type="entry name" value="Beta-barrel_TonB_sf"/>
</dbReference>
<comment type="similarity">
    <text evidence="2 14 16">Belongs to the TonB-dependent receptor family.</text>
</comment>
<evidence type="ECO:0000256" key="3">
    <source>
        <dbReference type="ARBA" id="ARBA00022448"/>
    </source>
</evidence>
<keyword evidence="10 16" id="KW-0798">TonB box</keyword>
<accession>A0A3P3QMI5</accession>
<dbReference type="InterPro" id="IPR039426">
    <property type="entry name" value="TonB-dep_rcpt-like"/>
</dbReference>
<evidence type="ECO:0000256" key="12">
    <source>
        <dbReference type="ARBA" id="ARBA00023170"/>
    </source>
</evidence>
<dbReference type="CDD" id="cd01347">
    <property type="entry name" value="ligand_gated_channel"/>
    <property type="match status" value="1"/>
</dbReference>
<dbReference type="GO" id="GO:0009279">
    <property type="term" value="C:cell outer membrane"/>
    <property type="evidence" value="ECO:0007669"/>
    <property type="project" value="UniProtKB-SubCell"/>
</dbReference>
<dbReference type="PANTHER" id="PTHR32552:SF74">
    <property type="entry name" value="HYDROXAMATE SIDEROPHORE RECEPTOR FHUE"/>
    <property type="match status" value="1"/>
</dbReference>
<dbReference type="Proteomes" id="UP000276260">
    <property type="component" value="Unassembled WGS sequence"/>
</dbReference>
<dbReference type="PROSITE" id="PS52016">
    <property type="entry name" value="TONB_DEPENDENT_REC_3"/>
    <property type="match status" value="1"/>
</dbReference>
<keyword evidence="6 14" id="KW-0812">Transmembrane</keyword>
<dbReference type="FunFam" id="2.170.130.10:FF:000010">
    <property type="entry name" value="Ferripyoverdine receptor"/>
    <property type="match status" value="1"/>
</dbReference>
<dbReference type="InterPro" id="IPR010105">
    <property type="entry name" value="TonB_sidphr_rcpt"/>
</dbReference>
<evidence type="ECO:0000256" key="6">
    <source>
        <dbReference type="ARBA" id="ARBA00022692"/>
    </source>
</evidence>
<feature type="chain" id="PRO_5018525393" evidence="17">
    <location>
        <begin position="28"/>
        <end position="711"/>
    </location>
</feature>
<dbReference type="Gene3D" id="2.40.170.20">
    <property type="entry name" value="TonB-dependent receptor, beta-barrel domain"/>
    <property type="match status" value="1"/>
</dbReference>
<keyword evidence="11 14" id="KW-0472">Membrane</keyword>
<dbReference type="GO" id="GO:0038023">
    <property type="term" value="F:signaling receptor activity"/>
    <property type="evidence" value="ECO:0007669"/>
    <property type="project" value="InterPro"/>
</dbReference>
<dbReference type="InterPro" id="IPR010917">
    <property type="entry name" value="TonB_rcpt_CS"/>
</dbReference>
<keyword evidence="21" id="KW-1185">Reference proteome</keyword>
<comment type="subcellular location">
    <subcellularLocation>
        <location evidence="1 14">Cell outer membrane</location>
        <topology evidence="1 14">Multi-pass membrane protein</topology>
    </subcellularLocation>
</comment>
<evidence type="ECO:0000256" key="2">
    <source>
        <dbReference type="ARBA" id="ARBA00009810"/>
    </source>
</evidence>
<dbReference type="NCBIfam" id="TIGR01783">
    <property type="entry name" value="TonB-siderophor"/>
    <property type="match status" value="1"/>
</dbReference>
<evidence type="ECO:0000256" key="13">
    <source>
        <dbReference type="ARBA" id="ARBA00023237"/>
    </source>
</evidence>
<comment type="caution">
    <text evidence="20">The sequence shown here is derived from an EMBL/GenBank/DDBJ whole genome shotgun (WGS) entry which is preliminary data.</text>
</comment>
<evidence type="ECO:0000256" key="9">
    <source>
        <dbReference type="ARBA" id="ARBA00023065"/>
    </source>
</evidence>
<proteinExistence type="inferred from homology"/>
<feature type="signal peptide" evidence="17">
    <location>
        <begin position="1"/>
        <end position="27"/>
    </location>
</feature>
<keyword evidence="7 17" id="KW-0732">Signal</keyword>
<dbReference type="GO" id="GO:0015344">
    <property type="term" value="F:siderophore uptake transmembrane transporter activity"/>
    <property type="evidence" value="ECO:0007669"/>
    <property type="project" value="TreeGrafter"/>
</dbReference>
<dbReference type="GO" id="GO:0015891">
    <property type="term" value="P:siderophore transport"/>
    <property type="evidence" value="ECO:0007669"/>
    <property type="project" value="InterPro"/>
</dbReference>
<evidence type="ECO:0000256" key="10">
    <source>
        <dbReference type="ARBA" id="ARBA00023077"/>
    </source>
</evidence>
<sequence>MVLQQKFRKLPVLLAVQLACMVGVAQAAEEQAEKEIEKITVVGNYTVNENIDTATGLGLSLFETPQSVSVITSQRIIDQGFSGINEVISQTVGVSAKQLDTTRNTFSARGFDIDKYQIDGVPLAWSLAGDSGETITDVSIYERIEVVRGATGLLTGAGDPSASINLVRKHANSAELKGYVNAGIGRWNNRFATADVSTGLDRQGDLRVRFVAKKEVGDSFMDIPEDDKTVLYGVVDADLTEQTSVSFGSSYQDNDPKGSTWGGLAAWFSDGTATNWDRSITSAADWTYWASTNENSFANLVHNFANGWQAKASYNHIKNTADTKLLYIYGSPDKETGLGLSPWPYKSSGVSEQDSLDLQLKGDYQLLGRSHEFVVGMLNSEQQAETVTFAQTSAFVPVGNFYEWTGSTYPEPTFSTTPAVAVDLDTEQDGYYAATRFSLTDDLKLIAGGRLSKWERTGVNYGVVENYGDDSVFVPYAGLMYQLNANHNAYVSQTEIFKPQNARVASGEFIDPLEGTNTELGLKSSFLDGKVQTAVAVFKIEQDNLAQAIGTFPPVGNNLPETMYRAAQGVESKGFELEVIGQLLDNWNISAGYSQFKAEDAAGTEVNTDHPRKKLNIFTTYDFANELQGLVIGGGISWEDEQYSGTAPKILRQDSYSLVSLMARYEVTEQLSVQLNVDNLFDETYYSQIGFFDQYGYGTPRHFTLGATYSF</sequence>
<evidence type="ECO:0000313" key="20">
    <source>
        <dbReference type="EMBL" id="RRJ21483.1"/>
    </source>
</evidence>
<keyword evidence="12 20" id="KW-0675">Receptor</keyword>
<evidence type="ECO:0000256" key="7">
    <source>
        <dbReference type="ARBA" id="ARBA00022729"/>
    </source>
</evidence>
<dbReference type="RefSeq" id="WP_046521446.1">
    <property type="nucleotide sequence ID" value="NZ_LAVS01000096.1"/>
</dbReference>
<evidence type="ECO:0000256" key="15">
    <source>
        <dbReference type="PROSITE-ProRule" id="PRU10144"/>
    </source>
</evidence>
<keyword evidence="3 14" id="KW-0813">Transport</keyword>
<keyword evidence="5" id="KW-0410">Iron transport</keyword>
<keyword evidence="13 14" id="KW-0998">Cell outer membrane</keyword>
<gene>
    <name evidence="20" type="ORF">EIK76_11475</name>
</gene>